<keyword evidence="1" id="KW-0472">Membrane</keyword>
<keyword evidence="1" id="KW-1133">Transmembrane helix</keyword>
<protein>
    <submittedName>
        <fullName evidence="2">Uncharacterized protein</fullName>
    </submittedName>
</protein>
<dbReference type="EMBL" id="BK032687">
    <property type="protein sequence ID" value="DAF55361.1"/>
    <property type="molecule type" value="Genomic_DNA"/>
</dbReference>
<reference evidence="2" key="1">
    <citation type="journal article" date="2021" name="Proc. Natl. Acad. Sci. U.S.A.">
        <title>A Catalog of Tens of Thousands of Viruses from Human Metagenomes Reveals Hidden Associations with Chronic Diseases.</title>
        <authorList>
            <person name="Tisza M.J."/>
            <person name="Buck C.B."/>
        </authorList>
    </citation>
    <scope>NUCLEOTIDE SEQUENCE</scope>
    <source>
        <strain evidence="2">CtZHD14</strain>
    </source>
</reference>
<name>A0A8S5SWH9_9CAUD</name>
<accession>A0A8S5SWH9</accession>
<feature type="transmembrane region" description="Helical" evidence="1">
    <location>
        <begin position="6"/>
        <end position="26"/>
    </location>
</feature>
<evidence type="ECO:0000256" key="1">
    <source>
        <dbReference type="SAM" id="Phobius"/>
    </source>
</evidence>
<sequence>MNHYLMGGAAHLIICILLDTGFKYAFYNKHE</sequence>
<organism evidence="2">
    <name type="scientific">Siphoviridae sp. ctZHD14</name>
    <dbReference type="NCBI Taxonomy" id="2827891"/>
    <lineage>
        <taxon>Viruses</taxon>
        <taxon>Duplodnaviria</taxon>
        <taxon>Heunggongvirae</taxon>
        <taxon>Uroviricota</taxon>
        <taxon>Caudoviricetes</taxon>
    </lineage>
</organism>
<evidence type="ECO:0000313" key="2">
    <source>
        <dbReference type="EMBL" id="DAF55361.1"/>
    </source>
</evidence>
<keyword evidence="1" id="KW-0812">Transmembrane</keyword>
<proteinExistence type="predicted"/>